<proteinExistence type="predicted"/>
<evidence type="ECO:0000313" key="2">
    <source>
        <dbReference type="Proteomes" id="UP000284706"/>
    </source>
</evidence>
<gene>
    <name evidence="1" type="ORF">CVT26_012234</name>
</gene>
<keyword evidence="2" id="KW-1185">Reference proteome</keyword>
<sequence>MEAHNGNSPVRHYRLKPQILAIICTETSIEGTKAGENKEAGRNRALRRKISYKKYYEKNKDMLREKARERAARAKLRRMEVETPEQAEARKQRLLQAAARYRAALKIRNQQARELYARQLECSM</sequence>
<dbReference type="InParanoid" id="A0A409YQ69"/>
<dbReference type="EMBL" id="NHYE01000514">
    <property type="protein sequence ID" value="PPR05148.1"/>
    <property type="molecule type" value="Genomic_DNA"/>
</dbReference>
<organism evidence="1 2">
    <name type="scientific">Gymnopilus dilepis</name>
    <dbReference type="NCBI Taxonomy" id="231916"/>
    <lineage>
        <taxon>Eukaryota</taxon>
        <taxon>Fungi</taxon>
        <taxon>Dikarya</taxon>
        <taxon>Basidiomycota</taxon>
        <taxon>Agaricomycotina</taxon>
        <taxon>Agaricomycetes</taxon>
        <taxon>Agaricomycetidae</taxon>
        <taxon>Agaricales</taxon>
        <taxon>Agaricineae</taxon>
        <taxon>Hymenogastraceae</taxon>
        <taxon>Gymnopilus</taxon>
    </lineage>
</organism>
<dbReference type="Proteomes" id="UP000284706">
    <property type="component" value="Unassembled WGS sequence"/>
</dbReference>
<accession>A0A409YQ69</accession>
<name>A0A409YQ69_9AGAR</name>
<comment type="caution">
    <text evidence="1">The sequence shown here is derived from an EMBL/GenBank/DDBJ whole genome shotgun (WGS) entry which is preliminary data.</text>
</comment>
<reference evidence="1 2" key="1">
    <citation type="journal article" date="2018" name="Evol. Lett.">
        <title>Horizontal gene cluster transfer increased hallucinogenic mushroom diversity.</title>
        <authorList>
            <person name="Reynolds H.T."/>
            <person name="Vijayakumar V."/>
            <person name="Gluck-Thaler E."/>
            <person name="Korotkin H.B."/>
            <person name="Matheny P.B."/>
            <person name="Slot J.C."/>
        </authorList>
    </citation>
    <scope>NUCLEOTIDE SEQUENCE [LARGE SCALE GENOMIC DNA]</scope>
    <source>
        <strain evidence="1 2">SRW20</strain>
    </source>
</reference>
<protein>
    <submittedName>
        <fullName evidence="1">Uncharacterized protein</fullName>
    </submittedName>
</protein>
<dbReference type="AlphaFoldDB" id="A0A409YQ69"/>
<evidence type="ECO:0000313" key="1">
    <source>
        <dbReference type="EMBL" id="PPR05148.1"/>
    </source>
</evidence>